<comment type="caution">
    <text evidence="11">The sequence shown here is derived from an EMBL/GenBank/DDBJ whole genome shotgun (WGS) entry which is preliminary data.</text>
</comment>
<reference evidence="11 12" key="1">
    <citation type="submission" date="2021-06" db="EMBL/GenBank/DDBJ databases">
        <title>Caerostris darwini draft genome.</title>
        <authorList>
            <person name="Kono N."/>
            <person name="Arakawa K."/>
        </authorList>
    </citation>
    <scope>NUCLEOTIDE SEQUENCE [LARGE SCALE GENOMIC DNA]</scope>
</reference>
<dbReference type="GO" id="GO:0035255">
    <property type="term" value="F:ionotropic glutamate receptor binding"/>
    <property type="evidence" value="ECO:0007669"/>
    <property type="project" value="TreeGrafter"/>
</dbReference>
<dbReference type="GO" id="GO:0006887">
    <property type="term" value="P:exocytosis"/>
    <property type="evidence" value="ECO:0007669"/>
    <property type="project" value="UniProtKB-KW"/>
</dbReference>
<dbReference type="InterPro" id="IPR051569">
    <property type="entry name" value="SHANK"/>
</dbReference>
<dbReference type="GO" id="GO:0090729">
    <property type="term" value="F:toxin activity"/>
    <property type="evidence" value="ECO:0007669"/>
    <property type="project" value="UniProtKB-KW"/>
</dbReference>
<dbReference type="GO" id="GO:0014069">
    <property type="term" value="C:postsynaptic density"/>
    <property type="evidence" value="ECO:0007669"/>
    <property type="project" value="TreeGrafter"/>
</dbReference>
<evidence type="ECO:0000256" key="4">
    <source>
        <dbReference type="ARBA" id="ARBA00022525"/>
    </source>
</evidence>
<feature type="repeat" description="ANK" evidence="10">
    <location>
        <begin position="137"/>
        <end position="169"/>
    </location>
</feature>
<dbReference type="GO" id="GO:0044231">
    <property type="term" value="C:host cell presynaptic membrane"/>
    <property type="evidence" value="ECO:0007669"/>
    <property type="project" value="UniProtKB-KW"/>
</dbReference>
<feature type="repeat" description="ANK" evidence="10">
    <location>
        <begin position="37"/>
        <end position="69"/>
    </location>
</feature>
<dbReference type="EMBL" id="BPLQ01000793">
    <property type="protein sequence ID" value="GIX75024.1"/>
    <property type="molecule type" value="Genomic_DNA"/>
</dbReference>
<keyword evidence="6" id="KW-0800">Toxin</keyword>
<name>A0AAV4MRK4_9ARAC</name>
<dbReference type="GO" id="GO:0045211">
    <property type="term" value="C:postsynaptic membrane"/>
    <property type="evidence" value="ECO:0007669"/>
    <property type="project" value="TreeGrafter"/>
</dbReference>
<dbReference type="GO" id="GO:0043197">
    <property type="term" value="C:dendritic spine"/>
    <property type="evidence" value="ECO:0007669"/>
    <property type="project" value="TreeGrafter"/>
</dbReference>
<dbReference type="AlphaFoldDB" id="A0AAV4MRK4"/>
<dbReference type="PROSITE" id="PS50297">
    <property type="entry name" value="ANK_REP_REGION"/>
    <property type="match status" value="2"/>
</dbReference>
<dbReference type="PROSITE" id="PS50088">
    <property type="entry name" value="ANK_REPEAT"/>
    <property type="match status" value="3"/>
</dbReference>
<evidence type="ECO:0000256" key="5">
    <source>
        <dbReference type="ARBA" id="ARBA00022537"/>
    </source>
</evidence>
<dbReference type="Gene3D" id="1.25.40.20">
    <property type="entry name" value="Ankyrin repeat-containing domain"/>
    <property type="match status" value="1"/>
</dbReference>
<dbReference type="InterPro" id="IPR036770">
    <property type="entry name" value="Ankyrin_rpt-contain_sf"/>
</dbReference>
<comment type="subcellular location">
    <subcellularLocation>
        <location evidence="2">Secreted</location>
    </subcellularLocation>
    <subcellularLocation>
        <location evidence="1">Target cell membrane</location>
    </subcellularLocation>
</comment>
<accession>A0AAV4MRK4</accession>
<evidence type="ECO:0000256" key="7">
    <source>
        <dbReference type="ARBA" id="ARBA00022699"/>
    </source>
</evidence>
<evidence type="ECO:0000313" key="11">
    <source>
        <dbReference type="EMBL" id="GIX75024.1"/>
    </source>
</evidence>
<evidence type="ECO:0000256" key="10">
    <source>
        <dbReference type="PROSITE-ProRule" id="PRU00023"/>
    </source>
</evidence>
<keyword evidence="9" id="KW-0472">Membrane</keyword>
<evidence type="ECO:0000256" key="1">
    <source>
        <dbReference type="ARBA" id="ARBA00004175"/>
    </source>
</evidence>
<dbReference type="PANTHER" id="PTHR24135">
    <property type="entry name" value="SH3 AND MULTIPLE ANKYRIN REPEAT DOMAINS PROTEIN"/>
    <property type="match status" value="1"/>
</dbReference>
<dbReference type="Proteomes" id="UP001054837">
    <property type="component" value="Unassembled WGS sequence"/>
</dbReference>
<evidence type="ECO:0000256" key="9">
    <source>
        <dbReference type="ARBA" id="ARBA00023298"/>
    </source>
</evidence>
<dbReference type="Pfam" id="PF12796">
    <property type="entry name" value="Ank_2"/>
    <property type="match status" value="2"/>
</dbReference>
<keyword evidence="3" id="KW-0268">Exocytosis</keyword>
<evidence type="ECO:0000256" key="3">
    <source>
        <dbReference type="ARBA" id="ARBA00022483"/>
    </source>
</evidence>
<sequence>MPIAESPLTLATSLKHPAKVIMALVNGGAHLDFRTKDGATVLHKAVEKNNLEALRTLLDLGSSPNYKDMRGLTTLYYSVVYNSNPQLTEMLLHDHAFIGTSDPHGWQEVHQACKYGLVQHLEHLLFYGADMNARNASGNTPLHVCAVNDQESCARVLLFRGADKNALNYANQNPHQVAIIAGNLRLAEIIKNHKPEDVGEWLWTSLYMLRLNALKTPFCAFDVAKRKYNILIEDKLWYCKGLLL</sequence>
<protein>
    <submittedName>
        <fullName evidence="11">SH3 and multiple ankyrin repeat domains protein 3</fullName>
    </submittedName>
</protein>
<evidence type="ECO:0000313" key="12">
    <source>
        <dbReference type="Proteomes" id="UP001054837"/>
    </source>
</evidence>
<gene>
    <name evidence="11" type="primary">SHANK3</name>
    <name evidence="11" type="ORF">CDAR_507941</name>
</gene>
<dbReference type="GO" id="GO:0005576">
    <property type="term" value="C:extracellular region"/>
    <property type="evidence" value="ECO:0007669"/>
    <property type="project" value="UniProtKB-SubCell"/>
</dbReference>
<evidence type="ECO:0000256" key="6">
    <source>
        <dbReference type="ARBA" id="ARBA00022656"/>
    </source>
</evidence>
<dbReference type="PANTHER" id="PTHR24135:SF28">
    <property type="entry name" value="LD13733P"/>
    <property type="match status" value="1"/>
</dbReference>
<evidence type="ECO:0000256" key="2">
    <source>
        <dbReference type="ARBA" id="ARBA00004613"/>
    </source>
</evidence>
<proteinExistence type="predicted"/>
<keyword evidence="7" id="KW-0528">Neurotoxin</keyword>
<keyword evidence="10" id="KW-0040">ANK repeat</keyword>
<keyword evidence="5" id="KW-1052">Target cell membrane</keyword>
<evidence type="ECO:0000256" key="8">
    <source>
        <dbReference type="ARBA" id="ARBA00023028"/>
    </source>
</evidence>
<keyword evidence="8" id="KW-0638">Presynaptic neurotoxin</keyword>
<feature type="repeat" description="ANK" evidence="10">
    <location>
        <begin position="104"/>
        <end position="136"/>
    </location>
</feature>
<keyword evidence="12" id="KW-1185">Reference proteome</keyword>
<dbReference type="InterPro" id="IPR002110">
    <property type="entry name" value="Ankyrin_rpt"/>
</dbReference>
<dbReference type="GO" id="GO:0044218">
    <property type="term" value="C:other organism cell membrane"/>
    <property type="evidence" value="ECO:0007669"/>
    <property type="project" value="UniProtKB-KW"/>
</dbReference>
<organism evidence="11 12">
    <name type="scientific">Caerostris darwini</name>
    <dbReference type="NCBI Taxonomy" id="1538125"/>
    <lineage>
        <taxon>Eukaryota</taxon>
        <taxon>Metazoa</taxon>
        <taxon>Ecdysozoa</taxon>
        <taxon>Arthropoda</taxon>
        <taxon>Chelicerata</taxon>
        <taxon>Arachnida</taxon>
        <taxon>Araneae</taxon>
        <taxon>Araneomorphae</taxon>
        <taxon>Entelegynae</taxon>
        <taxon>Araneoidea</taxon>
        <taxon>Araneidae</taxon>
        <taxon>Caerostris</taxon>
    </lineage>
</organism>
<dbReference type="GO" id="GO:0030160">
    <property type="term" value="F:synaptic receptor adaptor activity"/>
    <property type="evidence" value="ECO:0007669"/>
    <property type="project" value="TreeGrafter"/>
</dbReference>
<keyword evidence="4" id="KW-0964">Secreted</keyword>
<keyword evidence="9" id="KW-1053">Target membrane</keyword>
<dbReference type="SUPFAM" id="SSF48403">
    <property type="entry name" value="Ankyrin repeat"/>
    <property type="match status" value="1"/>
</dbReference>
<dbReference type="SMART" id="SM00248">
    <property type="entry name" value="ANK"/>
    <property type="match status" value="4"/>
</dbReference>